<comment type="caution">
    <text evidence="2">The sequence shown here is derived from an EMBL/GenBank/DDBJ whole genome shotgun (WGS) entry which is preliminary data.</text>
</comment>
<dbReference type="InterPro" id="IPR050099">
    <property type="entry name" value="SIS_GmhA/DiaA_subfam"/>
</dbReference>
<dbReference type="PANTHER" id="PTHR30390">
    <property type="entry name" value="SEDOHEPTULOSE 7-PHOSPHATE ISOMERASE / DNAA INITIATOR-ASSOCIATING FACTOR FOR REPLICATION INITIATION"/>
    <property type="match status" value="1"/>
</dbReference>
<dbReference type="SUPFAM" id="SSF53697">
    <property type="entry name" value="SIS domain"/>
    <property type="match status" value="1"/>
</dbReference>
<gene>
    <name evidence="2" type="ORF">ADM99_02300</name>
</gene>
<proteinExistence type="predicted"/>
<name>A0A0P6WV04_9CHLR</name>
<feature type="domain" description="SIS" evidence="1">
    <location>
        <begin position="21"/>
        <end position="178"/>
    </location>
</feature>
<dbReference type="InterPro" id="IPR046348">
    <property type="entry name" value="SIS_dom_sf"/>
</dbReference>
<dbReference type="STRING" id="229920.ADM99_02300"/>
<dbReference type="PROSITE" id="PS51464">
    <property type="entry name" value="SIS"/>
    <property type="match status" value="1"/>
</dbReference>
<dbReference type="Pfam" id="PF13580">
    <property type="entry name" value="SIS_2"/>
    <property type="match status" value="1"/>
</dbReference>
<evidence type="ECO:0000313" key="3">
    <source>
        <dbReference type="Proteomes" id="UP000050430"/>
    </source>
</evidence>
<keyword evidence="3" id="KW-1185">Reference proteome</keyword>
<evidence type="ECO:0000259" key="1">
    <source>
        <dbReference type="PROSITE" id="PS51464"/>
    </source>
</evidence>
<organism evidence="2 3">
    <name type="scientific">Leptolinea tardivitalis</name>
    <dbReference type="NCBI Taxonomy" id="229920"/>
    <lineage>
        <taxon>Bacteria</taxon>
        <taxon>Bacillati</taxon>
        <taxon>Chloroflexota</taxon>
        <taxon>Anaerolineae</taxon>
        <taxon>Anaerolineales</taxon>
        <taxon>Anaerolineaceae</taxon>
        <taxon>Leptolinea</taxon>
    </lineage>
</organism>
<dbReference type="AlphaFoldDB" id="A0A0P6WV04"/>
<dbReference type="PANTHER" id="PTHR30390:SF6">
    <property type="entry name" value="DNAA INITIATOR-ASSOCIATING PROTEIN DIAA"/>
    <property type="match status" value="1"/>
</dbReference>
<dbReference type="InterPro" id="IPR001347">
    <property type="entry name" value="SIS_dom"/>
</dbReference>
<evidence type="ECO:0000313" key="2">
    <source>
        <dbReference type="EMBL" id="KPL74093.1"/>
    </source>
</evidence>
<dbReference type="Gene3D" id="3.40.50.10490">
    <property type="entry name" value="Glucose-6-phosphate isomerase like protein, domain 1"/>
    <property type="match status" value="1"/>
</dbReference>
<sequence length="183" mass="19572">MTEVLEYAKHMPEISQAVDVIATAFETGHKLFAAGNGGGACNADQMIGEFVGRFRYQRGPLAAFSLPGLAGLTATGNDFGFDQIYKRQVVGCLKPGDVFVGYSCSGNSPNIIEAIRAANSAGVTTIGFSGWTGKLYKEANIGIALPPCNWQSLEEVQLILTHLICELVEARICANDPTAYRVH</sequence>
<accession>A0A0P6WV04</accession>
<dbReference type="CDD" id="cd05006">
    <property type="entry name" value="SIS_GmhA"/>
    <property type="match status" value="1"/>
</dbReference>
<dbReference type="GO" id="GO:1901135">
    <property type="term" value="P:carbohydrate derivative metabolic process"/>
    <property type="evidence" value="ECO:0007669"/>
    <property type="project" value="InterPro"/>
</dbReference>
<reference evidence="2 3" key="1">
    <citation type="submission" date="2015-07" db="EMBL/GenBank/DDBJ databases">
        <title>Genome sequence of Leptolinea tardivitalis DSM 16556.</title>
        <authorList>
            <person name="Hemp J."/>
            <person name="Ward L.M."/>
            <person name="Pace L.A."/>
            <person name="Fischer W.W."/>
        </authorList>
    </citation>
    <scope>NUCLEOTIDE SEQUENCE [LARGE SCALE GENOMIC DNA]</scope>
    <source>
        <strain evidence="2 3">YMTK-2</strain>
    </source>
</reference>
<dbReference type="Proteomes" id="UP000050430">
    <property type="component" value="Unassembled WGS sequence"/>
</dbReference>
<dbReference type="InterPro" id="IPR035461">
    <property type="entry name" value="GmhA/DiaA"/>
</dbReference>
<dbReference type="GO" id="GO:0097367">
    <property type="term" value="F:carbohydrate derivative binding"/>
    <property type="evidence" value="ECO:0007669"/>
    <property type="project" value="InterPro"/>
</dbReference>
<dbReference type="EMBL" id="LGCK01000004">
    <property type="protein sequence ID" value="KPL74093.1"/>
    <property type="molecule type" value="Genomic_DNA"/>
</dbReference>
<protein>
    <recommendedName>
        <fullName evidence="1">SIS domain-containing protein</fullName>
    </recommendedName>
</protein>